<evidence type="ECO:0000313" key="2">
    <source>
        <dbReference type="EMBL" id="KRL95667.1"/>
    </source>
</evidence>
<feature type="transmembrane region" description="Helical" evidence="1">
    <location>
        <begin position="119"/>
        <end position="139"/>
    </location>
</feature>
<keyword evidence="1" id="KW-1133">Transmembrane helix</keyword>
<dbReference type="PATRIC" id="fig|1423742.4.peg.802"/>
<name>A0A0R1UW60_9LACO</name>
<protein>
    <submittedName>
        <fullName evidence="2">Uncharacterized protein</fullName>
    </submittedName>
</protein>
<evidence type="ECO:0000256" key="1">
    <source>
        <dbReference type="SAM" id="Phobius"/>
    </source>
</evidence>
<gene>
    <name evidence="2" type="ORF">FC21_GL000773</name>
</gene>
<dbReference type="Proteomes" id="UP000051084">
    <property type="component" value="Unassembled WGS sequence"/>
</dbReference>
<reference evidence="2 3" key="1">
    <citation type="journal article" date="2015" name="Genome Announc.">
        <title>Expanding the biotechnology potential of lactobacilli through comparative genomics of 213 strains and associated genera.</title>
        <authorList>
            <person name="Sun Z."/>
            <person name="Harris H.M."/>
            <person name="McCann A."/>
            <person name="Guo C."/>
            <person name="Argimon S."/>
            <person name="Zhang W."/>
            <person name="Yang X."/>
            <person name="Jeffery I.B."/>
            <person name="Cooney J.C."/>
            <person name="Kagawa T.F."/>
            <person name="Liu W."/>
            <person name="Song Y."/>
            <person name="Salvetti E."/>
            <person name="Wrobel A."/>
            <person name="Rasinkangas P."/>
            <person name="Parkhill J."/>
            <person name="Rea M.C."/>
            <person name="O'Sullivan O."/>
            <person name="Ritari J."/>
            <person name="Douillard F.P."/>
            <person name="Paul Ross R."/>
            <person name="Yang R."/>
            <person name="Briner A.E."/>
            <person name="Felis G.E."/>
            <person name="de Vos W.M."/>
            <person name="Barrangou R."/>
            <person name="Klaenhammer T.R."/>
            <person name="Caufield P.W."/>
            <person name="Cui Y."/>
            <person name="Zhang H."/>
            <person name="O'Toole P.W."/>
        </authorList>
    </citation>
    <scope>NUCLEOTIDE SEQUENCE [LARGE SCALE GENOMIC DNA]</scope>
    <source>
        <strain evidence="2 3">DSM 18793</strain>
    </source>
</reference>
<proteinExistence type="predicted"/>
<sequence length="157" mass="17105">MLVLVSWPANPALADGDGSLTVNNQAIYDNGRTNGDGTQAYEIKTLWGKDRDQANQQQMKTAQQIGQQADAMTFKTNNQSPTQSWHQAQLVLAKHLFTKDAQPAGPVATSSVPRKHHELMGWLGGGLLLILSLVLGSLIGRQFGHYRQRGGKDGNRS</sequence>
<organism evidence="2 3">
    <name type="scientific">Limosilactobacillus equigenerosi DSM 18793 = JCM 14505</name>
    <dbReference type="NCBI Taxonomy" id="1423742"/>
    <lineage>
        <taxon>Bacteria</taxon>
        <taxon>Bacillati</taxon>
        <taxon>Bacillota</taxon>
        <taxon>Bacilli</taxon>
        <taxon>Lactobacillales</taxon>
        <taxon>Lactobacillaceae</taxon>
        <taxon>Limosilactobacillus</taxon>
    </lineage>
</organism>
<dbReference type="AlphaFoldDB" id="A0A0R1UW60"/>
<evidence type="ECO:0000313" key="3">
    <source>
        <dbReference type="Proteomes" id="UP000051084"/>
    </source>
</evidence>
<comment type="caution">
    <text evidence="2">The sequence shown here is derived from an EMBL/GenBank/DDBJ whole genome shotgun (WGS) entry which is preliminary data.</text>
</comment>
<dbReference type="STRING" id="417373.GCA_001570685_00834"/>
<dbReference type="EMBL" id="AZGC01000018">
    <property type="protein sequence ID" value="KRL95667.1"/>
    <property type="molecule type" value="Genomic_DNA"/>
</dbReference>
<keyword evidence="3" id="KW-1185">Reference proteome</keyword>
<keyword evidence="1" id="KW-0472">Membrane</keyword>
<accession>A0A0R1UW60</accession>
<keyword evidence="1" id="KW-0812">Transmembrane</keyword>